<evidence type="ECO:0008006" key="3">
    <source>
        <dbReference type="Google" id="ProtNLM"/>
    </source>
</evidence>
<sequence length="208" mass="23049">MKSLLTREELFVVIRREAHRDGTLTPVKGHLDAMLREDLIAPRKQKHTIERICRRLPAEHGFAAAWSSVRDYVAWCRPEIVAEVKGGRRHLDGTVALMRPAVVDEAEDGRCVHGRARTIGFDLAVESEQLAPLPAQDFDCGTTLHPMLRGDGRVVVGQCHYSVPARFADPRLCRAVTERLTYKGIIETGTGSNRLAAAGNQPRIVGRA</sequence>
<gene>
    <name evidence="1" type="ORF">GCM10009838_65980</name>
</gene>
<dbReference type="EMBL" id="BAAAQM010000049">
    <property type="protein sequence ID" value="GAA1992892.1"/>
    <property type="molecule type" value="Genomic_DNA"/>
</dbReference>
<comment type="caution">
    <text evidence="1">The sequence shown here is derived from an EMBL/GenBank/DDBJ whole genome shotgun (WGS) entry which is preliminary data.</text>
</comment>
<accession>A0ABP5EC87</accession>
<name>A0ABP5EC87_9ACTN</name>
<evidence type="ECO:0000313" key="1">
    <source>
        <dbReference type="EMBL" id="GAA1992892.1"/>
    </source>
</evidence>
<organism evidence="1 2">
    <name type="scientific">Catenulispora subtropica</name>
    <dbReference type="NCBI Taxonomy" id="450798"/>
    <lineage>
        <taxon>Bacteria</taxon>
        <taxon>Bacillati</taxon>
        <taxon>Actinomycetota</taxon>
        <taxon>Actinomycetes</taxon>
        <taxon>Catenulisporales</taxon>
        <taxon>Catenulisporaceae</taxon>
        <taxon>Catenulispora</taxon>
    </lineage>
</organism>
<protein>
    <recommendedName>
        <fullName evidence="3">Transposase</fullName>
    </recommendedName>
</protein>
<proteinExistence type="predicted"/>
<evidence type="ECO:0000313" key="2">
    <source>
        <dbReference type="Proteomes" id="UP001499854"/>
    </source>
</evidence>
<dbReference type="Proteomes" id="UP001499854">
    <property type="component" value="Unassembled WGS sequence"/>
</dbReference>
<keyword evidence="2" id="KW-1185">Reference proteome</keyword>
<reference evidence="2" key="1">
    <citation type="journal article" date="2019" name="Int. J. Syst. Evol. Microbiol.">
        <title>The Global Catalogue of Microorganisms (GCM) 10K type strain sequencing project: providing services to taxonomists for standard genome sequencing and annotation.</title>
        <authorList>
            <consortium name="The Broad Institute Genomics Platform"/>
            <consortium name="The Broad Institute Genome Sequencing Center for Infectious Disease"/>
            <person name="Wu L."/>
            <person name="Ma J."/>
        </authorList>
    </citation>
    <scope>NUCLEOTIDE SEQUENCE [LARGE SCALE GENOMIC DNA]</scope>
    <source>
        <strain evidence="2">JCM 16013</strain>
    </source>
</reference>